<organism evidence="4 5">
    <name type="scientific">Pelobacter propionicus (strain DSM 2379 / NBRC 103807 / OttBd1)</name>
    <dbReference type="NCBI Taxonomy" id="338966"/>
    <lineage>
        <taxon>Bacteria</taxon>
        <taxon>Pseudomonadati</taxon>
        <taxon>Thermodesulfobacteriota</taxon>
        <taxon>Desulfuromonadia</taxon>
        <taxon>Desulfuromonadales</taxon>
        <taxon>Desulfuromonadaceae</taxon>
        <taxon>Pelobacter</taxon>
    </lineage>
</organism>
<dbReference type="SMART" id="SM00448">
    <property type="entry name" value="REC"/>
    <property type="match status" value="1"/>
</dbReference>
<proteinExistence type="predicted"/>
<dbReference type="HOGENOM" id="CLU_048995_0_0_7"/>
<dbReference type="eggNOG" id="COG0784">
    <property type="taxonomic scope" value="Bacteria"/>
</dbReference>
<dbReference type="PROSITE" id="PS50851">
    <property type="entry name" value="CHEW"/>
    <property type="match status" value="1"/>
</dbReference>
<evidence type="ECO:0000256" key="1">
    <source>
        <dbReference type="PROSITE-ProRule" id="PRU00169"/>
    </source>
</evidence>
<evidence type="ECO:0000313" key="5">
    <source>
        <dbReference type="Proteomes" id="UP000006732"/>
    </source>
</evidence>
<dbReference type="Pfam" id="PF00072">
    <property type="entry name" value="Response_reg"/>
    <property type="match status" value="1"/>
</dbReference>
<dbReference type="OrthoDB" id="9806105at2"/>
<dbReference type="Gene3D" id="3.40.50.2300">
    <property type="match status" value="1"/>
</dbReference>
<dbReference type="PIRSF" id="PIRSF002867">
    <property type="entry name" value="CheV"/>
    <property type="match status" value="1"/>
</dbReference>
<dbReference type="InterPro" id="IPR024181">
    <property type="entry name" value="Chemotax_regulator_CheV"/>
</dbReference>
<dbReference type="eggNOG" id="COG0835">
    <property type="taxonomic scope" value="Bacteria"/>
</dbReference>
<dbReference type="InterPro" id="IPR011006">
    <property type="entry name" value="CheY-like_superfamily"/>
</dbReference>
<feature type="domain" description="CheW-like" evidence="3">
    <location>
        <begin position="19"/>
        <end position="159"/>
    </location>
</feature>
<dbReference type="PANTHER" id="PTHR47233:SF3">
    <property type="entry name" value="CHEMOTAXIS PROTEIN CHEV"/>
    <property type="match status" value="1"/>
</dbReference>
<dbReference type="Pfam" id="PF01584">
    <property type="entry name" value="CheW"/>
    <property type="match status" value="1"/>
</dbReference>
<dbReference type="GO" id="GO:0000160">
    <property type="term" value="P:phosphorelay signal transduction system"/>
    <property type="evidence" value="ECO:0007669"/>
    <property type="project" value="InterPro"/>
</dbReference>
<accession>A1ARK0</accession>
<dbReference type="PROSITE" id="PS50110">
    <property type="entry name" value="RESPONSE_REGULATORY"/>
    <property type="match status" value="1"/>
</dbReference>
<dbReference type="SMART" id="SM00260">
    <property type="entry name" value="CheW"/>
    <property type="match status" value="1"/>
</dbReference>
<dbReference type="InterPro" id="IPR002545">
    <property type="entry name" value="CheW-lke_dom"/>
</dbReference>
<dbReference type="GO" id="GO:0006935">
    <property type="term" value="P:chemotaxis"/>
    <property type="evidence" value="ECO:0007669"/>
    <property type="project" value="InterPro"/>
</dbReference>
<dbReference type="AlphaFoldDB" id="A1ARK0"/>
<dbReference type="SUPFAM" id="SSF50341">
    <property type="entry name" value="CheW-like"/>
    <property type="match status" value="1"/>
</dbReference>
<dbReference type="SUPFAM" id="SSF52172">
    <property type="entry name" value="CheY-like"/>
    <property type="match status" value="1"/>
</dbReference>
<dbReference type="Gene3D" id="2.30.30.40">
    <property type="entry name" value="SH3 Domains"/>
    <property type="match status" value="1"/>
</dbReference>
<evidence type="ECO:0000259" key="3">
    <source>
        <dbReference type="PROSITE" id="PS50851"/>
    </source>
</evidence>
<dbReference type="InterPro" id="IPR036061">
    <property type="entry name" value="CheW-like_dom_sf"/>
</dbReference>
<dbReference type="PANTHER" id="PTHR47233">
    <property type="entry name" value="CHEMOTAXIS PROTEIN CHEV"/>
    <property type="match status" value="1"/>
</dbReference>
<keyword evidence="1" id="KW-0597">Phosphoprotein</keyword>
<name>A1ARK0_PELPD</name>
<dbReference type="Gene3D" id="2.40.50.180">
    <property type="entry name" value="CheA-289, Domain 4"/>
    <property type="match status" value="1"/>
</dbReference>
<gene>
    <name evidence="4" type="ordered locus">Ppro_2364</name>
</gene>
<dbReference type="InterPro" id="IPR001789">
    <property type="entry name" value="Sig_transdc_resp-reg_receiver"/>
</dbReference>
<sequence length="297" mass="32947">MKSTLDEALQRTKLSQSNQMEMLTFRLTDDQLYGINVFKIIEIIECPKRIDRMPNSHPAVKGALDFRGKALAVIDLSEAVGLPTKDFRNEQAYIIICEYNRDLTAFIVHAPDTLLTRSWADIHKPEGVNAEALVAIAYADSGETILLLDIESILSNVVGIERDFSSVTVVEGEGAGRHVLIVDDSRAAIMLLQSLLDRIGFSHIAMTSADKALEYLEKEHGRVDLIISDIEMPGMDGFTFTRTLREKAGYEHLKVILHSSMSNPSNILKAEQAGANKFVAKFDPESLSEEIISLIEA</sequence>
<dbReference type="EMBL" id="CP000482">
    <property type="protein sequence ID" value="ABK99970.1"/>
    <property type="molecule type" value="Genomic_DNA"/>
</dbReference>
<dbReference type="RefSeq" id="WP_011736226.1">
    <property type="nucleotide sequence ID" value="NC_008609.1"/>
</dbReference>
<feature type="modified residue" description="4-aspartylphosphate" evidence="1">
    <location>
        <position position="229"/>
    </location>
</feature>
<reference evidence="4 5" key="1">
    <citation type="submission" date="2006-10" db="EMBL/GenBank/DDBJ databases">
        <title>Complete sequence of chromosome of Pelobacter propionicus DSM 2379.</title>
        <authorList>
            <consortium name="US DOE Joint Genome Institute"/>
            <person name="Copeland A."/>
            <person name="Lucas S."/>
            <person name="Lapidus A."/>
            <person name="Barry K."/>
            <person name="Detter J.C."/>
            <person name="Glavina del Rio T."/>
            <person name="Hammon N."/>
            <person name="Israni S."/>
            <person name="Dalin E."/>
            <person name="Tice H."/>
            <person name="Pitluck S."/>
            <person name="Saunders E."/>
            <person name="Brettin T."/>
            <person name="Bruce D."/>
            <person name="Han C."/>
            <person name="Tapia R."/>
            <person name="Schmutz J."/>
            <person name="Larimer F."/>
            <person name="Land M."/>
            <person name="Hauser L."/>
            <person name="Kyrpides N."/>
            <person name="Kim E."/>
            <person name="Lovley D."/>
            <person name="Richardson P."/>
        </authorList>
    </citation>
    <scope>NUCLEOTIDE SEQUENCE [LARGE SCALE GENOMIC DNA]</scope>
    <source>
        <strain evidence="5">DSM 2379 / NBRC 103807 / OttBd1</strain>
    </source>
</reference>
<dbReference type="KEGG" id="ppd:Ppro_2364"/>
<dbReference type="Proteomes" id="UP000006732">
    <property type="component" value="Chromosome"/>
</dbReference>
<feature type="domain" description="Response regulatory" evidence="2">
    <location>
        <begin position="178"/>
        <end position="296"/>
    </location>
</feature>
<protein>
    <submittedName>
        <fullName evidence="4">Response regulator receiver modulated CheW protein</fullName>
    </submittedName>
</protein>
<evidence type="ECO:0000313" key="4">
    <source>
        <dbReference type="EMBL" id="ABK99970.1"/>
    </source>
</evidence>
<dbReference type="STRING" id="338966.Ppro_2364"/>
<evidence type="ECO:0000259" key="2">
    <source>
        <dbReference type="PROSITE" id="PS50110"/>
    </source>
</evidence>
<keyword evidence="5" id="KW-1185">Reference proteome</keyword>